<evidence type="ECO:0000313" key="2">
    <source>
        <dbReference type="EMBL" id="KRZ19029.1"/>
    </source>
</evidence>
<organism evidence="2 3">
    <name type="scientific">Trichinella zimbabwensis</name>
    <dbReference type="NCBI Taxonomy" id="268475"/>
    <lineage>
        <taxon>Eukaryota</taxon>
        <taxon>Metazoa</taxon>
        <taxon>Ecdysozoa</taxon>
        <taxon>Nematoda</taxon>
        <taxon>Enoplea</taxon>
        <taxon>Dorylaimia</taxon>
        <taxon>Trichinellida</taxon>
        <taxon>Trichinellidae</taxon>
        <taxon>Trichinella</taxon>
    </lineage>
</organism>
<dbReference type="EMBL" id="JYDP01000001">
    <property type="protein sequence ID" value="KRZ19029.1"/>
    <property type="molecule type" value="Genomic_DNA"/>
</dbReference>
<evidence type="ECO:0000313" key="3">
    <source>
        <dbReference type="Proteomes" id="UP000055024"/>
    </source>
</evidence>
<dbReference type="Gene3D" id="3.10.10.10">
    <property type="entry name" value="HIV Type 1 Reverse Transcriptase, subunit A, domain 1"/>
    <property type="match status" value="1"/>
</dbReference>
<dbReference type="STRING" id="268475.A0A0V1IAN5"/>
<feature type="compositionally biased region" description="Polar residues" evidence="1">
    <location>
        <begin position="43"/>
        <end position="58"/>
    </location>
</feature>
<keyword evidence="3" id="KW-1185">Reference proteome</keyword>
<evidence type="ECO:0000256" key="1">
    <source>
        <dbReference type="SAM" id="MobiDB-lite"/>
    </source>
</evidence>
<feature type="region of interest" description="Disordered" evidence="1">
    <location>
        <begin position="43"/>
        <end position="65"/>
    </location>
</feature>
<sequence>MDVAGSHPKIRHLPQNCLAEMEVTTLYVDPGNVPCSAGIRAVSKSQITTSPERPTNTRPARGAPAYGPWSSPMVLVKKNDGSFRFCVDYRKHNEVTQKDELRFIYK</sequence>
<dbReference type="Proteomes" id="UP000055024">
    <property type="component" value="Unassembled WGS sequence"/>
</dbReference>
<name>A0A0V1IAN5_9BILA</name>
<protein>
    <recommendedName>
        <fullName evidence="4">Transposon Ty3-I Gag-Pol polyprotein</fullName>
    </recommendedName>
</protein>
<reference evidence="2 3" key="1">
    <citation type="submission" date="2015-01" db="EMBL/GenBank/DDBJ databases">
        <title>Evolution of Trichinella species and genotypes.</title>
        <authorList>
            <person name="Korhonen P.K."/>
            <person name="Edoardo P."/>
            <person name="Giuseppe L.R."/>
            <person name="Gasser R.B."/>
        </authorList>
    </citation>
    <scope>NUCLEOTIDE SEQUENCE [LARGE SCALE GENOMIC DNA]</scope>
    <source>
        <strain evidence="2">ISS1029</strain>
    </source>
</reference>
<comment type="caution">
    <text evidence="2">The sequence shown here is derived from an EMBL/GenBank/DDBJ whole genome shotgun (WGS) entry which is preliminary data.</text>
</comment>
<dbReference type="OrthoDB" id="5874853at2759"/>
<dbReference type="SUPFAM" id="SSF56672">
    <property type="entry name" value="DNA/RNA polymerases"/>
    <property type="match status" value="1"/>
</dbReference>
<dbReference type="AlphaFoldDB" id="A0A0V1IAN5"/>
<gene>
    <name evidence="2" type="ORF">T11_18184</name>
</gene>
<evidence type="ECO:0008006" key="4">
    <source>
        <dbReference type="Google" id="ProtNLM"/>
    </source>
</evidence>
<proteinExistence type="predicted"/>
<accession>A0A0V1IAN5</accession>
<dbReference type="InterPro" id="IPR043502">
    <property type="entry name" value="DNA/RNA_pol_sf"/>
</dbReference>